<comment type="caution">
    <text evidence="3">The sequence shown here is derived from an EMBL/GenBank/DDBJ whole genome shotgun (WGS) entry which is preliminary data.</text>
</comment>
<evidence type="ECO:0000256" key="1">
    <source>
        <dbReference type="SAM" id="Coils"/>
    </source>
</evidence>
<evidence type="ECO:0000259" key="2">
    <source>
        <dbReference type="Pfam" id="PF25600"/>
    </source>
</evidence>
<sequence>MQRRLEGTKQEIANRVLDSERKMAELREAADSIRACDDIERLCAESIRLFVRSVERKRSEMSEKVGEAEKSGVGWTNSRLGQVQREVLELRRREDELDQLSLTEDPIQFLQGCRALGDLPVFTDSHARPDMLTEFVTAQTDKLKNMCNKEKRELFSHSEEDLLSKKPTLCEETTSRTYLLTKYKSMHDVKKKSLECSEVQNKS</sequence>
<dbReference type="Proteomes" id="UP000295070">
    <property type="component" value="Chromosome 8"/>
</dbReference>
<evidence type="ECO:0000313" key="4">
    <source>
        <dbReference type="Proteomes" id="UP000295070"/>
    </source>
</evidence>
<protein>
    <recommendedName>
        <fullName evidence="2">TRIM8/14/16/25/29/45/65 coiled-coil region domain-containing protein</fullName>
    </recommendedName>
</protein>
<organism evidence="3 4">
    <name type="scientific">Perca flavescens</name>
    <name type="common">American yellow perch</name>
    <name type="synonym">Morone flavescens</name>
    <dbReference type="NCBI Taxonomy" id="8167"/>
    <lineage>
        <taxon>Eukaryota</taxon>
        <taxon>Metazoa</taxon>
        <taxon>Chordata</taxon>
        <taxon>Craniata</taxon>
        <taxon>Vertebrata</taxon>
        <taxon>Euteleostomi</taxon>
        <taxon>Actinopterygii</taxon>
        <taxon>Neopterygii</taxon>
        <taxon>Teleostei</taxon>
        <taxon>Neoteleostei</taxon>
        <taxon>Acanthomorphata</taxon>
        <taxon>Eupercaria</taxon>
        <taxon>Perciformes</taxon>
        <taxon>Percoidei</taxon>
        <taxon>Percidae</taxon>
        <taxon>Percinae</taxon>
        <taxon>Perca</taxon>
    </lineage>
</organism>
<dbReference type="EMBL" id="SCKG01000008">
    <property type="protein sequence ID" value="TDH09288.1"/>
    <property type="molecule type" value="Genomic_DNA"/>
</dbReference>
<dbReference type="Pfam" id="PF25600">
    <property type="entry name" value="TRIM_CC"/>
    <property type="match status" value="1"/>
</dbReference>
<dbReference type="STRING" id="8167.A0A484D1V4"/>
<dbReference type="InterPro" id="IPR058030">
    <property type="entry name" value="TRIM8/14/16/25/29/45/65_CC"/>
</dbReference>
<proteinExistence type="predicted"/>
<dbReference type="AlphaFoldDB" id="A0A484D1V4"/>
<reference evidence="3 4" key="1">
    <citation type="submission" date="2019-01" db="EMBL/GenBank/DDBJ databases">
        <title>A chromosome-scale genome assembly of the yellow perch, Perca flavescens.</title>
        <authorList>
            <person name="Feron R."/>
            <person name="Morvezen R."/>
            <person name="Bestin A."/>
            <person name="Haffray P."/>
            <person name="Klopp C."/>
            <person name="Zahm M."/>
            <person name="Cabau C."/>
            <person name="Roques C."/>
            <person name="Donnadieu C."/>
            <person name="Bouchez O."/>
            <person name="Christie M."/>
            <person name="Larson W."/>
            <person name="Guiguen Y."/>
        </authorList>
    </citation>
    <scope>NUCLEOTIDE SEQUENCE [LARGE SCALE GENOMIC DNA]</scope>
    <source>
        <strain evidence="3">YP-PL-M2</strain>
        <tissue evidence="3">Blood</tissue>
    </source>
</reference>
<gene>
    <name evidence="3" type="ORF">EPR50_G00085410</name>
</gene>
<evidence type="ECO:0000313" key="3">
    <source>
        <dbReference type="EMBL" id="TDH09288.1"/>
    </source>
</evidence>
<keyword evidence="1" id="KW-0175">Coiled coil</keyword>
<feature type="coiled-coil region" evidence="1">
    <location>
        <begin position="9"/>
        <end position="100"/>
    </location>
</feature>
<feature type="domain" description="TRIM8/14/16/25/29/45/65 coiled-coil region" evidence="2">
    <location>
        <begin position="18"/>
        <end position="148"/>
    </location>
</feature>
<accession>A0A484D1V4</accession>
<name>A0A484D1V4_PERFV</name>
<keyword evidence="4" id="KW-1185">Reference proteome</keyword>